<reference evidence="2" key="1">
    <citation type="submission" date="2019-09" db="EMBL/GenBank/DDBJ databases">
        <title>Characterisation of the sponge microbiome using genome-centric metagenomics.</title>
        <authorList>
            <person name="Engelberts J.P."/>
            <person name="Robbins S.J."/>
            <person name="De Goeij J.M."/>
            <person name="Aranda M."/>
            <person name="Bell S.C."/>
            <person name="Webster N.S."/>
        </authorList>
    </citation>
    <scope>NUCLEOTIDE SEQUENCE</scope>
    <source>
        <strain evidence="2">SB0662_bin_9</strain>
    </source>
</reference>
<proteinExistence type="predicted"/>
<feature type="transmembrane region" description="Helical" evidence="1">
    <location>
        <begin position="63"/>
        <end position="85"/>
    </location>
</feature>
<gene>
    <name evidence="2" type="ORF">F4Y08_05080</name>
</gene>
<dbReference type="AlphaFoldDB" id="A0A6B1DPQ0"/>
<protein>
    <submittedName>
        <fullName evidence="2">Uncharacterized protein</fullName>
    </submittedName>
</protein>
<comment type="caution">
    <text evidence="2">The sequence shown here is derived from an EMBL/GenBank/DDBJ whole genome shotgun (WGS) entry which is preliminary data.</text>
</comment>
<evidence type="ECO:0000313" key="2">
    <source>
        <dbReference type="EMBL" id="MYD89699.1"/>
    </source>
</evidence>
<name>A0A6B1DPQ0_9CHLR</name>
<evidence type="ECO:0000256" key="1">
    <source>
        <dbReference type="SAM" id="Phobius"/>
    </source>
</evidence>
<feature type="transmembrane region" description="Helical" evidence="1">
    <location>
        <begin position="91"/>
        <end position="113"/>
    </location>
</feature>
<keyword evidence="1" id="KW-1133">Transmembrane helix</keyword>
<sequence>METREERERKHNDWRRLVDHLSNHGLQGVPDDCLRDATSITKPNVQLVAYYAKVTLTTSGRPAFPLASVALQIFTVALVLISLVTQWNETVIPLASQMFAAAILLGGFVWFIWKASNTQNALWLTLSDLSMSLPDEWRHTAWADVYSASAHDPGCLGSLLDFLRRKSCIRVLLETGEDIVLRVPARDRDLLVEVMQALMYRNTTQTP</sequence>
<organism evidence="2">
    <name type="scientific">Caldilineaceae bacterium SB0662_bin_9</name>
    <dbReference type="NCBI Taxonomy" id="2605258"/>
    <lineage>
        <taxon>Bacteria</taxon>
        <taxon>Bacillati</taxon>
        <taxon>Chloroflexota</taxon>
        <taxon>Caldilineae</taxon>
        <taxon>Caldilineales</taxon>
        <taxon>Caldilineaceae</taxon>
    </lineage>
</organism>
<accession>A0A6B1DPQ0</accession>
<dbReference type="EMBL" id="VXPY01000032">
    <property type="protein sequence ID" value="MYD89699.1"/>
    <property type="molecule type" value="Genomic_DNA"/>
</dbReference>
<keyword evidence="1" id="KW-0812">Transmembrane</keyword>
<keyword evidence="1" id="KW-0472">Membrane</keyword>